<gene>
    <name evidence="1" type="ORF">F8M49_22180</name>
</gene>
<keyword evidence="2" id="KW-1185">Reference proteome</keyword>
<evidence type="ECO:0000313" key="2">
    <source>
        <dbReference type="Proteomes" id="UP001275440"/>
    </source>
</evidence>
<name>A0ABU3WVL3_9NOCA</name>
<proteinExistence type="predicted"/>
<sequence>MNQTDIEKAIRTNRENLAKHAQTLLDLIETIGVPVETSKLAEVITETRGVIDKLAGIVILPNLAELADRAAAGAVDELLINNNPQRAKQLLELAELLDRRHTKSTAVTSGDSHSHYYVTDLGRGRARSRERGQEQRIHVIQPSMSLPIPDFEHLEPCVGCGHPRRHHHPRGCATDEHGGYEVRALLNLCRCTSYRTE</sequence>
<evidence type="ECO:0000313" key="1">
    <source>
        <dbReference type="EMBL" id="MDV2477413.1"/>
    </source>
</evidence>
<dbReference type="Proteomes" id="UP001275440">
    <property type="component" value="Unassembled WGS sequence"/>
</dbReference>
<reference evidence="1 2" key="1">
    <citation type="submission" date="2019-10" db="EMBL/GenBank/DDBJ databases">
        <title>Draft Genome Assembly of Rhodococcus zopfii DSM44189.</title>
        <authorList>
            <person name="Sutton J.M."/>
            <person name="Akob D.M."/>
            <person name="Bushman T.J."/>
        </authorList>
    </citation>
    <scope>NUCLEOTIDE SEQUENCE [LARGE SCALE GENOMIC DNA]</scope>
    <source>
        <strain evidence="1 2">DSM 44189</strain>
    </source>
</reference>
<dbReference type="EMBL" id="WBMO01000004">
    <property type="protein sequence ID" value="MDV2477413.1"/>
    <property type="molecule type" value="Genomic_DNA"/>
</dbReference>
<accession>A0ABU3WVL3</accession>
<organism evidence="1 2">
    <name type="scientific">Rhodococcus zopfii</name>
    <dbReference type="NCBI Taxonomy" id="43772"/>
    <lineage>
        <taxon>Bacteria</taxon>
        <taxon>Bacillati</taxon>
        <taxon>Actinomycetota</taxon>
        <taxon>Actinomycetes</taxon>
        <taxon>Mycobacteriales</taxon>
        <taxon>Nocardiaceae</taxon>
        <taxon>Rhodococcus</taxon>
    </lineage>
</organism>
<comment type="caution">
    <text evidence="1">The sequence shown here is derived from an EMBL/GenBank/DDBJ whole genome shotgun (WGS) entry which is preliminary data.</text>
</comment>
<protein>
    <submittedName>
        <fullName evidence="1">Uncharacterized protein</fullName>
    </submittedName>
</protein>